<gene>
    <name evidence="1" type="ORF">NW755_009747</name>
</gene>
<keyword evidence="2" id="KW-1185">Reference proteome</keyword>
<reference evidence="1" key="1">
    <citation type="submission" date="2022-09" db="EMBL/GenBank/DDBJ databases">
        <title>Fusarium specimens isolated from Avocado Roots.</title>
        <authorList>
            <person name="Stajich J."/>
            <person name="Roper C."/>
            <person name="Heimlech-Rivalta G."/>
        </authorList>
    </citation>
    <scope>NUCLEOTIDE SEQUENCE</scope>
    <source>
        <strain evidence="1">A02</strain>
    </source>
</reference>
<dbReference type="EMBL" id="JAOQAV010000030">
    <property type="protein sequence ID" value="KAJ4183258.1"/>
    <property type="molecule type" value="Genomic_DNA"/>
</dbReference>
<evidence type="ECO:0000313" key="1">
    <source>
        <dbReference type="EMBL" id="KAJ4183258.1"/>
    </source>
</evidence>
<name>A0A9W8UZ14_9HYPO</name>
<organism evidence="1 2">
    <name type="scientific">Fusarium falciforme</name>
    <dbReference type="NCBI Taxonomy" id="195108"/>
    <lineage>
        <taxon>Eukaryota</taxon>
        <taxon>Fungi</taxon>
        <taxon>Dikarya</taxon>
        <taxon>Ascomycota</taxon>
        <taxon>Pezizomycotina</taxon>
        <taxon>Sordariomycetes</taxon>
        <taxon>Hypocreomycetidae</taxon>
        <taxon>Hypocreales</taxon>
        <taxon>Nectriaceae</taxon>
        <taxon>Fusarium</taxon>
        <taxon>Fusarium solani species complex</taxon>
    </lineage>
</organism>
<comment type="caution">
    <text evidence="1">The sequence shown here is derived from an EMBL/GenBank/DDBJ whole genome shotgun (WGS) entry which is preliminary data.</text>
</comment>
<sequence length="86" mass="9744">MTHLDYTDSSPRLELKIMAPKDPKASATYFGPKTEPPSMALNHQINIRLEPQAIRSLRWSFSTSELQLPADAIKKGKQWAVFEFAV</sequence>
<proteinExistence type="predicted"/>
<protein>
    <submittedName>
        <fullName evidence="1">Uncharacterized protein</fullName>
    </submittedName>
</protein>
<evidence type="ECO:0000313" key="2">
    <source>
        <dbReference type="Proteomes" id="UP001152087"/>
    </source>
</evidence>
<dbReference type="AlphaFoldDB" id="A0A9W8UZ14"/>
<dbReference type="Proteomes" id="UP001152087">
    <property type="component" value="Unassembled WGS sequence"/>
</dbReference>
<accession>A0A9W8UZ14</accession>